<comment type="caution">
    <text evidence="2">The sequence shown here is derived from an EMBL/GenBank/DDBJ whole genome shotgun (WGS) entry which is preliminary data.</text>
</comment>
<dbReference type="SUPFAM" id="SSF141673">
    <property type="entry name" value="MOSC N-terminal domain-like"/>
    <property type="match status" value="1"/>
</dbReference>
<keyword evidence="2" id="KW-0808">Transferase</keyword>
<dbReference type="GO" id="GO:0008265">
    <property type="term" value="F:molybdenum cofactor sulfurtransferase activity"/>
    <property type="evidence" value="ECO:0007669"/>
    <property type="project" value="UniProtKB-EC"/>
</dbReference>
<dbReference type="PANTHER" id="PTHR14237:SF19">
    <property type="entry name" value="MITOCHONDRIAL AMIDOXIME REDUCING COMPONENT 1"/>
    <property type="match status" value="1"/>
</dbReference>
<sequence>MAEGAGGEAARVKSIFIYPVKSCRGISVSQAPLTATGFRWDRLWLTVNSKGRMYTQRVEPKLALVEVELPDEAFSPGWEPNKRSFLVIKAPGMTVLKIPMVEPSAVANDVSLWEWSGSAFDEGEEAANWFSDFLGKPSRLVRFNEASECRHVKSNYARSYTVKFNDMYPFLLLSQGSLDALNNRLPEPVPVNRFRPK</sequence>
<evidence type="ECO:0000313" key="3">
    <source>
        <dbReference type="Proteomes" id="UP000231279"/>
    </source>
</evidence>
<accession>A0A2G9FV98</accession>
<protein>
    <submittedName>
        <fullName evidence="2">Molybdenum cofactor sulfurtransferase</fullName>
        <ecNumber evidence="2">2.8.1.9</ecNumber>
    </submittedName>
</protein>
<name>A0A2G9FV98_9LAMI</name>
<dbReference type="STRING" id="429701.A0A2G9FV98"/>
<evidence type="ECO:0000313" key="2">
    <source>
        <dbReference type="EMBL" id="PIM97028.1"/>
    </source>
</evidence>
<dbReference type="Pfam" id="PF03476">
    <property type="entry name" value="MOSC_N"/>
    <property type="match status" value="1"/>
</dbReference>
<keyword evidence="3" id="KW-1185">Reference proteome</keyword>
<reference evidence="3" key="1">
    <citation type="journal article" date="2018" name="Gigascience">
        <title>Genome assembly of the Pink Ipe (Handroanthus impetiginosus, Bignoniaceae), a highly valued, ecologically keystone Neotropical timber forest tree.</title>
        <authorList>
            <person name="Silva-Junior O.B."/>
            <person name="Grattapaglia D."/>
            <person name="Novaes E."/>
            <person name="Collevatti R.G."/>
        </authorList>
    </citation>
    <scope>NUCLEOTIDE SEQUENCE [LARGE SCALE GENOMIC DNA]</scope>
    <source>
        <strain evidence="3">cv. UFG-1</strain>
    </source>
</reference>
<dbReference type="PANTHER" id="PTHR14237">
    <property type="entry name" value="MOLYBDOPTERIN COFACTOR SULFURASE MOSC"/>
    <property type="match status" value="1"/>
</dbReference>
<dbReference type="GO" id="GO:0030170">
    <property type="term" value="F:pyridoxal phosphate binding"/>
    <property type="evidence" value="ECO:0007669"/>
    <property type="project" value="InterPro"/>
</dbReference>
<organism evidence="2 3">
    <name type="scientific">Handroanthus impetiginosus</name>
    <dbReference type="NCBI Taxonomy" id="429701"/>
    <lineage>
        <taxon>Eukaryota</taxon>
        <taxon>Viridiplantae</taxon>
        <taxon>Streptophyta</taxon>
        <taxon>Embryophyta</taxon>
        <taxon>Tracheophyta</taxon>
        <taxon>Spermatophyta</taxon>
        <taxon>Magnoliopsida</taxon>
        <taxon>eudicotyledons</taxon>
        <taxon>Gunneridae</taxon>
        <taxon>Pentapetalae</taxon>
        <taxon>asterids</taxon>
        <taxon>lamiids</taxon>
        <taxon>Lamiales</taxon>
        <taxon>Bignoniaceae</taxon>
        <taxon>Crescentiina</taxon>
        <taxon>Tabebuia alliance</taxon>
        <taxon>Handroanthus</taxon>
    </lineage>
</organism>
<dbReference type="EC" id="2.8.1.9" evidence="2"/>
<proteinExistence type="predicted"/>
<dbReference type="OrthoDB" id="17255at2759"/>
<dbReference type="PROSITE" id="PS51340">
    <property type="entry name" value="MOSC"/>
    <property type="match status" value="1"/>
</dbReference>
<evidence type="ECO:0000259" key="1">
    <source>
        <dbReference type="PROSITE" id="PS51340"/>
    </source>
</evidence>
<feature type="domain" description="MOSC" evidence="1">
    <location>
        <begin position="138"/>
        <end position="197"/>
    </location>
</feature>
<dbReference type="GO" id="GO:0030151">
    <property type="term" value="F:molybdenum ion binding"/>
    <property type="evidence" value="ECO:0007669"/>
    <property type="project" value="InterPro"/>
</dbReference>
<dbReference type="AlphaFoldDB" id="A0A2G9FV98"/>
<dbReference type="InterPro" id="IPR005302">
    <property type="entry name" value="MoCF_Sase_C"/>
</dbReference>
<dbReference type="EMBL" id="NKXS01011592">
    <property type="protein sequence ID" value="PIM97028.1"/>
    <property type="molecule type" value="Genomic_DNA"/>
</dbReference>
<dbReference type="Proteomes" id="UP000231279">
    <property type="component" value="Unassembled WGS sequence"/>
</dbReference>
<gene>
    <name evidence="2" type="ORF">CDL12_30510</name>
</gene>
<dbReference type="InterPro" id="IPR005303">
    <property type="entry name" value="MOCOS_middle"/>
</dbReference>